<dbReference type="EMBL" id="CP032090">
    <property type="protein sequence ID" value="AXV65810.1"/>
    <property type="molecule type" value="Genomic_DNA"/>
</dbReference>
<dbReference type="KEGG" id="pdj:D0907_11310"/>
<evidence type="ECO:0000313" key="2">
    <source>
        <dbReference type="Proteomes" id="UP000264605"/>
    </source>
</evidence>
<protein>
    <submittedName>
        <fullName evidence="1">Uncharacterized protein</fullName>
    </submittedName>
</protein>
<gene>
    <name evidence="1" type="ORF">D0907_11310</name>
</gene>
<dbReference type="AlphaFoldDB" id="A0AAD0S0J6"/>
<dbReference type="Proteomes" id="UP000264605">
    <property type="component" value="Chromosome"/>
</dbReference>
<reference evidence="1 2" key="1">
    <citation type="submission" date="2018-08" db="EMBL/GenBank/DDBJ databases">
        <title>Draft genome sequence of Pseudoalteromonas donghaensis HJ51.</title>
        <authorList>
            <person name="Oh J."/>
            <person name="Roh D."/>
        </authorList>
    </citation>
    <scope>NUCLEOTIDE SEQUENCE [LARGE SCALE GENOMIC DNA]</scope>
    <source>
        <strain evidence="1 2">HJ51</strain>
    </source>
</reference>
<sequence length="76" mass="8365">MSGFNLFNALLFNGDDVASIHLTGSANFSRLVISCADLLIESAKRGKEAERTLTIITLHNAFTALKMINKQVFYNS</sequence>
<name>A0AAD0S0J6_9GAMM</name>
<organism evidence="1 2">
    <name type="scientific">Pseudoalteromonas lipolytica</name>
    <dbReference type="NCBI Taxonomy" id="570156"/>
    <lineage>
        <taxon>Bacteria</taxon>
        <taxon>Pseudomonadati</taxon>
        <taxon>Pseudomonadota</taxon>
        <taxon>Gammaproteobacteria</taxon>
        <taxon>Alteromonadales</taxon>
        <taxon>Pseudoalteromonadaceae</taxon>
        <taxon>Pseudoalteromonas</taxon>
    </lineage>
</organism>
<proteinExistence type="predicted"/>
<evidence type="ECO:0000313" key="1">
    <source>
        <dbReference type="EMBL" id="AXV65810.1"/>
    </source>
</evidence>
<accession>A0AAD0S0J6</accession>